<feature type="compositionally biased region" description="Basic and acidic residues" evidence="1">
    <location>
        <begin position="90"/>
        <end position="100"/>
    </location>
</feature>
<organism evidence="3 4">
    <name type="scientific">Colletotrichum karsti</name>
    <dbReference type="NCBI Taxonomy" id="1095194"/>
    <lineage>
        <taxon>Eukaryota</taxon>
        <taxon>Fungi</taxon>
        <taxon>Dikarya</taxon>
        <taxon>Ascomycota</taxon>
        <taxon>Pezizomycotina</taxon>
        <taxon>Sordariomycetes</taxon>
        <taxon>Hypocreomycetidae</taxon>
        <taxon>Glomerellales</taxon>
        <taxon>Glomerellaceae</taxon>
        <taxon>Colletotrichum</taxon>
        <taxon>Colletotrichum boninense species complex</taxon>
    </lineage>
</organism>
<evidence type="ECO:0000313" key="4">
    <source>
        <dbReference type="Proteomes" id="UP000781932"/>
    </source>
</evidence>
<dbReference type="PROSITE" id="PS50181">
    <property type="entry name" value="FBOX"/>
    <property type="match status" value="1"/>
</dbReference>
<dbReference type="EMBL" id="JAATWM020000020">
    <property type="protein sequence ID" value="KAF9875763.1"/>
    <property type="molecule type" value="Genomic_DNA"/>
</dbReference>
<feature type="region of interest" description="Disordered" evidence="1">
    <location>
        <begin position="90"/>
        <end position="121"/>
    </location>
</feature>
<reference evidence="3" key="2">
    <citation type="submission" date="2020-11" db="EMBL/GenBank/DDBJ databases">
        <title>Whole genome sequencing of Colletotrichum sp.</title>
        <authorList>
            <person name="Li H."/>
        </authorList>
    </citation>
    <scope>NUCLEOTIDE SEQUENCE</scope>
    <source>
        <strain evidence="3">CkLH20</strain>
    </source>
</reference>
<evidence type="ECO:0000313" key="3">
    <source>
        <dbReference type="EMBL" id="KAF9875763.1"/>
    </source>
</evidence>
<feature type="compositionally biased region" description="Acidic residues" evidence="1">
    <location>
        <begin position="101"/>
        <end position="116"/>
    </location>
</feature>
<proteinExistence type="predicted"/>
<dbReference type="Proteomes" id="UP000781932">
    <property type="component" value="Unassembled WGS sequence"/>
</dbReference>
<feature type="domain" description="F-box" evidence="2">
    <location>
        <begin position="7"/>
        <end position="51"/>
    </location>
</feature>
<dbReference type="Pfam" id="PF00646">
    <property type="entry name" value="F-box"/>
    <property type="match status" value="1"/>
</dbReference>
<dbReference type="RefSeq" id="XP_038745224.1">
    <property type="nucleotide sequence ID" value="XM_038889412.1"/>
</dbReference>
<protein>
    <recommendedName>
        <fullName evidence="2">F-box domain-containing protein</fullName>
    </recommendedName>
</protein>
<reference evidence="3" key="1">
    <citation type="submission" date="2020-03" db="EMBL/GenBank/DDBJ databases">
        <authorList>
            <person name="He L."/>
        </authorList>
    </citation>
    <scope>NUCLEOTIDE SEQUENCE</scope>
    <source>
        <strain evidence="3">CkLH20</strain>
    </source>
</reference>
<name>A0A9P6I3I4_9PEZI</name>
<dbReference type="OrthoDB" id="5422579at2759"/>
<accession>A0A9P6I3I4</accession>
<dbReference type="CDD" id="cd09917">
    <property type="entry name" value="F-box_SF"/>
    <property type="match status" value="1"/>
</dbReference>
<dbReference type="InterPro" id="IPR001810">
    <property type="entry name" value="F-box_dom"/>
</dbReference>
<dbReference type="SUPFAM" id="SSF81383">
    <property type="entry name" value="F-box domain"/>
    <property type="match status" value="1"/>
</dbReference>
<evidence type="ECO:0000259" key="2">
    <source>
        <dbReference type="PROSITE" id="PS50181"/>
    </source>
</evidence>
<keyword evidence="4" id="KW-1185">Reference proteome</keyword>
<gene>
    <name evidence="3" type="ORF">CkaCkLH20_06695</name>
</gene>
<dbReference type="AlphaFoldDB" id="A0A9P6I3I4"/>
<dbReference type="GeneID" id="62162486"/>
<comment type="caution">
    <text evidence="3">The sequence shown here is derived from an EMBL/GenBank/DDBJ whole genome shotgun (WGS) entry which is preliminary data.</text>
</comment>
<dbReference type="InterPro" id="IPR036047">
    <property type="entry name" value="F-box-like_dom_sf"/>
</dbReference>
<sequence>MGSASIIDSIATSPFEISDLIFSHLDNCDLKALRLTCKRLAKLARPRFKRVFISASPLNVDVFRAVAEHDTFRHDVREIVWDDARYEKPPPPDLRFRDGYQDLDDDSDDSEDDDDEGGRREKFPFGVRPWYVRHCKDNIEYLEYRQQYDVATLPQHLETSKQLLAQLPLEVAYAHYQDLLAQQDQVLSTSADVAAFEWALEKDRFPNLKRITLTPAAHGILFKPLYPTPAIRALPYGFNCPLPRGWPAGQAENREPVGDWDGEDYKSNWRGFRRIISILARQETTKIPELVFDGNQVWSGLTSCIFRAPEPCVEYDNLVSVIKKPGFTTLILNLMVTPQEDNNYLAFRTGRLRKALEADLRHFSLETDEEGSHEDSPVPSHWVLDHFIPLRSIFPVEAWKNLAHFGLSRFLVQQQDLLDFLSALPQTLQSVELSFIWFMNHHGNYRELLFGIRDDLGWQKRIVRPRLLIRDHPYVMLAGRAVWLEDELQQFLYHDGENPYPVPSLRGMVVRPGDGPLRPTLGYGFGKEKDAFEPRFERPFESEDKLIHAGILRDWTAEYP</sequence>
<evidence type="ECO:0000256" key="1">
    <source>
        <dbReference type="SAM" id="MobiDB-lite"/>
    </source>
</evidence>